<dbReference type="WBParaSite" id="SPAL_0001395400.1">
    <property type="protein sequence ID" value="SPAL_0001395400.1"/>
    <property type="gene ID" value="SPAL_0001395400"/>
</dbReference>
<accession>A0A0N5C7P3</accession>
<reference evidence="2" key="1">
    <citation type="submission" date="2017-02" db="UniProtKB">
        <authorList>
            <consortium name="WormBaseParasite"/>
        </authorList>
    </citation>
    <scope>IDENTIFICATION</scope>
</reference>
<keyword evidence="1" id="KW-1185">Reference proteome</keyword>
<protein>
    <submittedName>
        <fullName evidence="2">RING-type domain-containing protein</fullName>
    </submittedName>
</protein>
<name>A0A0N5C7P3_STREA</name>
<dbReference type="Gene3D" id="3.30.40.10">
    <property type="entry name" value="Zinc/RING finger domain, C3HC4 (zinc finger)"/>
    <property type="match status" value="1"/>
</dbReference>
<dbReference type="AlphaFoldDB" id="A0A0N5C7P3"/>
<proteinExistence type="predicted"/>
<evidence type="ECO:0000313" key="1">
    <source>
        <dbReference type="Proteomes" id="UP000046392"/>
    </source>
</evidence>
<dbReference type="InterPro" id="IPR013083">
    <property type="entry name" value="Znf_RING/FYVE/PHD"/>
</dbReference>
<dbReference type="SUPFAM" id="SSF57850">
    <property type="entry name" value="RING/U-box"/>
    <property type="match status" value="1"/>
</dbReference>
<organism evidence="1 2">
    <name type="scientific">Strongyloides papillosus</name>
    <name type="common">Intestinal threadworm</name>
    <dbReference type="NCBI Taxonomy" id="174720"/>
    <lineage>
        <taxon>Eukaryota</taxon>
        <taxon>Metazoa</taxon>
        <taxon>Ecdysozoa</taxon>
        <taxon>Nematoda</taxon>
        <taxon>Chromadorea</taxon>
        <taxon>Rhabditida</taxon>
        <taxon>Tylenchina</taxon>
        <taxon>Panagrolaimomorpha</taxon>
        <taxon>Strongyloidoidea</taxon>
        <taxon>Strongyloididae</taxon>
        <taxon>Strongyloides</taxon>
    </lineage>
</organism>
<sequence length="138" mass="16610">MSSFVCRKCLKPYTATGTSHSIHVSAVCGHLIGYSCLVEIKEKRKCYECSKEFREDDWHPIYDIPDEKRIIAKRQQYHHLKNFILYIRIGKKKPEKFSHLQYLYWPREEFPQPWVLTPINIYLRIKDSQRPVIIYFTS</sequence>
<dbReference type="Proteomes" id="UP000046392">
    <property type="component" value="Unplaced"/>
</dbReference>
<evidence type="ECO:0000313" key="2">
    <source>
        <dbReference type="WBParaSite" id="SPAL_0001395400.1"/>
    </source>
</evidence>